<gene>
    <name evidence="2" type="ORF">GCM10023147_38320</name>
</gene>
<feature type="signal peptide" evidence="1">
    <location>
        <begin position="1"/>
        <end position="36"/>
    </location>
</feature>
<evidence type="ECO:0000313" key="3">
    <source>
        <dbReference type="Proteomes" id="UP001500635"/>
    </source>
</evidence>
<accession>A0ABP8K4S5</accession>
<evidence type="ECO:0008006" key="4">
    <source>
        <dbReference type="Google" id="ProtNLM"/>
    </source>
</evidence>
<reference evidence="3" key="1">
    <citation type="journal article" date="2019" name="Int. J. Syst. Evol. Microbiol.">
        <title>The Global Catalogue of Microorganisms (GCM) 10K type strain sequencing project: providing services to taxonomists for standard genome sequencing and annotation.</title>
        <authorList>
            <consortium name="The Broad Institute Genomics Platform"/>
            <consortium name="The Broad Institute Genome Sequencing Center for Infectious Disease"/>
            <person name="Wu L."/>
            <person name="Ma J."/>
        </authorList>
    </citation>
    <scope>NUCLEOTIDE SEQUENCE [LARGE SCALE GENOMIC DNA]</scope>
    <source>
        <strain evidence="3">JCM 17688</strain>
    </source>
</reference>
<evidence type="ECO:0000313" key="2">
    <source>
        <dbReference type="EMBL" id="GAA4400075.1"/>
    </source>
</evidence>
<keyword evidence="3" id="KW-1185">Reference proteome</keyword>
<proteinExistence type="predicted"/>
<dbReference type="EMBL" id="BAABFR010000076">
    <property type="protein sequence ID" value="GAA4400075.1"/>
    <property type="molecule type" value="Genomic_DNA"/>
</dbReference>
<dbReference type="NCBIfam" id="TIGR04529">
    <property type="entry name" value="MTB_hemophore"/>
    <property type="match status" value="1"/>
</dbReference>
<organism evidence="2 3">
    <name type="scientific">Tsukamurella soli</name>
    <dbReference type="NCBI Taxonomy" id="644556"/>
    <lineage>
        <taxon>Bacteria</taxon>
        <taxon>Bacillati</taxon>
        <taxon>Actinomycetota</taxon>
        <taxon>Actinomycetes</taxon>
        <taxon>Mycobacteriales</taxon>
        <taxon>Tsukamurellaceae</taxon>
        <taxon>Tsukamurella</taxon>
    </lineage>
</organism>
<evidence type="ECO:0000256" key="1">
    <source>
        <dbReference type="SAM" id="SignalP"/>
    </source>
</evidence>
<protein>
    <recommendedName>
        <fullName evidence="4">Hemophore-related protein, Rv0203/Rv1174c family</fullName>
    </recommendedName>
</protein>
<comment type="caution">
    <text evidence="2">The sequence shown here is derived from an EMBL/GenBank/DDBJ whole genome shotgun (WGS) entry which is preliminary data.</text>
</comment>
<dbReference type="Proteomes" id="UP001500635">
    <property type="component" value="Unassembled WGS sequence"/>
</dbReference>
<feature type="chain" id="PRO_5045512124" description="Hemophore-related protein, Rv0203/Rv1174c family" evidence="1">
    <location>
        <begin position="37"/>
        <end position="128"/>
    </location>
</feature>
<name>A0ABP8K4S5_9ACTN</name>
<dbReference type="RefSeq" id="WP_344999007.1">
    <property type="nucleotide sequence ID" value="NZ_BAABFR010000076.1"/>
</dbReference>
<dbReference type="InterPro" id="IPR032407">
    <property type="entry name" value="MHB"/>
</dbReference>
<keyword evidence="1" id="KW-0732">Signal</keyword>
<sequence length="128" mass="13278">MNIASKRSAAVAAACAGAAASLGLIPALLIPSAAYAVSPTDPVPGTNCNVAQVERATQVVAPEAIAAMDNTPGARDTAEQFITSTPDQRQAQLANLQQQNPLAAEYYQAHKQEIDAKIAKVLATCNQY</sequence>